<dbReference type="SUPFAM" id="SSF57825">
    <property type="entry name" value="Aspartate carbamoyltransferase, Regulatory-chain, C-terminal domain"/>
    <property type="match status" value="1"/>
</dbReference>
<dbReference type="Pfam" id="PF02748">
    <property type="entry name" value="PyrI_C"/>
    <property type="match status" value="1"/>
</dbReference>
<comment type="function">
    <text evidence="1 7">Involved in allosteric regulation of aspartate carbamoyltransferase.</text>
</comment>
<dbReference type="InterPro" id="IPR020542">
    <property type="entry name" value="Asp_carbamoyltrfase_reg_C"/>
</dbReference>
<sequence length="150" mass="16865">MTKEIRIQPIKNGTVIDHLNVGSVYKILQVLDLSEFALTAAMNVESRKLGKKDILFIEGKELDDKELSKIALIGKGASVNMIKGSEIKKKFQLGYPKKAEAIIKCINPKCVTNSEPLDTKFDVKQDPLEATCYYCETRMNENEIVESIKK</sequence>
<dbReference type="GO" id="GO:0016740">
    <property type="term" value="F:transferase activity"/>
    <property type="evidence" value="ECO:0007669"/>
    <property type="project" value="UniProtKB-KW"/>
</dbReference>
<dbReference type="Proteomes" id="UP000226712">
    <property type="component" value="Unassembled WGS sequence"/>
</dbReference>
<feature type="domain" description="Aspartate carbamoyltransferase regulatory subunit N-terminal" evidence="8">
    <location>
        <begin position="6"/>
        <end position="93"/>
    </location>
</feature>
<keyword evidence="6 7" id="KW-0665">Pyrimidine biosynthesis</keyword>
<evidence type="ECO:0000256" key="1">
    <source>
        <dbReference type="ARBA" id="ARBA00002565"/>
    </source>
</evidence>
<feature type="binding site" evidence="7">
    <location>
        <position position="105"/>
    </location>
    <ligand>
        <name>Zn(2+)</name>
        <dbReference type="ChEBI" id="CHEBI:29105"/>
    </ligand>
</feature>
<dbReference type="SUPFAM" id="SSF54893">
    <property type="entry name" value="Aspartate carbamoyltransferase, Regulatory-chain, N-terminal domain"/>
    <property type="match status" value="1"/>
</dbReference>
<dbReference type="InterPro" id="IPR002801">
    <property type="entry name" value="Asp_carbamoylTrfase_reg"/>
</dbReference>
<evidence type="ECO:0000256" key="6">
    <source>
        <dbReference type="ARBA" id="ARBA00022975"/>
    </source>
</evidence>
<dbReference type="Gene3D" id="3.30.70.140">
    <property type="entry name" value="Aspartate carbamoyltransferase regulatory subunit, N-terminal domain"/>
    <property type="match status" value="1"/>
</dbReference>
<keyword evidence="10" id="KW-0808">Transferase</keyword>
<evidence type="ECO:0000256" key="4">
    <source>
        <dbReference type="ARBA" id="ARBA00022723"/>
    </source>
</evidence>
<feature type="binding site" evidence="7">
    <location>
        <position position="135"/>
    </location>
    <ligand>
        <name>Zn(2+)</name>
        <dbReference type="ChEBI" id="CHEBI:29105"/>
    </ligand>
</feature>
<evidence type="ECO:0000256" key="3">
    <source>
        <dbReference type="ARBA" id="ARBA00021764"/>
    </source>
</evidence>
<keyword evidence="5 7" id="KW-0862">Zinc</keyword>
<evidence type="ECO:0000256" key="5">
    <source>
        <dbReference type="ARBA" id="ARBA00022833"/>
    </source>
</evidence>
<dbReference type="GO" id="GO:0009347">
    <property type="term" value="C:aspartate carbamoyltransferase complex"/>
    <property type="evidence" value="ECO:0007669"/>
    <property type="project" value="InterPro"/>
</dbReference>
<comment type="caution">
    <text evidence="10">The sequence shown here is derived from an EMBL/GenBank/DDBJ whole genome shotgun (WGS) entry which is preliminary data.</text>
</comment>
<accession>A0A2D6LPQ2</accession>
<protein>
    <recommendedName>
        <fullName evidence="3 7">Aspartate carbamoyltransferase regulatory chain</fullName>
    </recommendedName>
</protein>
<dbReference type="HAMAP" id="MF_00002">
    <property type="entry name" value="Asp_carb_tr_reg"/>
    <property type="match status" value="1"/>
</dbReference>
<feature type="domain" description="Aspartate carbamoyltransferase regulatory subunit C-terminal" evidence="9">
    <location>
        <begin position="100"/>
        <end position="144"/>
    </location>
</feature>
<organism evidence="10 11">
    <name type="scientific">Candidatus Iainarchaeum sp</name>
    <dbReference type="NCBI Taxonomy" id="3101447"/>
    <lineage>
        <taxon>Archaea</taxon>
        <taxon>Candidatus Iainarchaeota</taxon>
        <taxon>Candidatus Iainarchaeia</taxon>
        <taxon>Candidatus Iainarchaeales</taxon>
        <taxon>Candidatus Iainarchaeaceae</taxon>
        <taxon>Candidatus Iainarchaeum</taxon>
    </lineage>
</organism>
<comment type="similarity">
    <text evidence="2 7">Belongs to the PyrI family.</text>
</comment>
<dbReference type="PANTHER" id="PTHR35805">
    <property type="entry name" value="ASPARTATE CARBAMOYLTRANSFERASE REGULATORY CHAIN"/>
    <property type="match status" value="1"/>
</dbReference>
<dbReference type="InterPro" id="IPR036792">
    <property type="entry name" value="Asp_carbatrfase_reg_C_sf"/>
</dbReference>
<evidence type="ECO:0000259" key="9">
    <source>
        <dbReference type="Pfam" id="PF02748"/>
    </source>
</evidence>
<keyword evidence="4 7" id="KW-0479">Metal-binding</keyword>
<evidence type="ECO:0000313" key="10">
    <source>
        <dbReference type="EMBL" id="MAG18161.1"/>
    </source>
</evidence>
<feature type="binding site" evidence="7">
    <location>
        <position position="132"/>
    </location>
    <ligand>
        <name>Zn(2+)</name>
        <dbReference type="ChEBI" id="CHEBI:29105"/>
    </ligand>
</feature>
<dbReference type="AlphaFoldDB" id="A0A2D6LPQ2"/>
<comment type="subunit">
    <text evidence="7">Contains catalytic and regulatory chains.</text>
</comment>
<dbReference type="GO" id="GO:0006221">
    <property type="term" value="P:pyrimidine nucleotide biosynthetic process"/>
    <property type="evidence" value="ECO:0007669"/>
    <property type="project" value="UniProtKB-UniRule"/>
</dbReference>
<dbReference type="GO" id="GO:0046872">
    <property type="term" value="F:metal ion binding"/>
    <property type="evidence" value="ECO:0007669"/>
    <property type="project" value="UniProtKB-KW"/>
</dbReference>
<name>A0A2D6LPQ2_9ARCH</name>
<dbReference type="InterPro" id="IPR036793">
    <property type="entry name" value="Asp_carbatrfase_reg_N_sf"/>
</dbReference>
<evidence type="ECO:0000313" key="11">
    <source>
        <dbReference type="Proteomes" id="UP000226712"/>
    </source>
</evidence>
<dbReference type="PANTHER" id="PTHR35805:SF1">
    <property type="entry name" value="ASPARTATE CARBAMOYLTRANSFERASE REGULATORY CHAIN"/>
    <property type="match status" value="1"/>
</dbReference>
<feature type="binding site" evidence="7">
    <location>
        <position position="110"/>
    </location>
    <ligand>
        <name>Zn(2+)</name>
        <dbReference type="ChEBI" id="CHEBI:29105"/>
    </ligand>
</feature>
<proteinExistence type="inferred from homology"/>
<dbReference type="Pfam" id="PF01948">
    <property type="entry name" value="PyrI"/>
    <property type="match status" value="1"/>
</dbReference>
<reference evidence="11" key="1">
    <citation type="submission" date="2017-09" db="EMBL/GenBank/DDBJ databases">
        <title>The Reconstruction of 2,631 Draft Metagenome-Assembled Genomes from the Global Oceans.</title>
        <authorList>
            <person name="Tully B.J."/>
            <person name="Graham E.D."/>
            <person name="Heidelberg J.F."/>
        </authorList>
    </citation>
    <scope>NUCLEOTIDE SEQUENCE [LARGE SCALE GENOMIC DNA]</scope>
</reference>
<dbReference type="InterPro" id="IPR020545">
    <property type="entry name" value="Asp_carbamoyltransf_reg_N"/>
</dbReference>
<dbReference type="GO" id="GO:0006207">
    <property type="term" value="P:'de novo' pyrimidine nucleobase biosynthetic process"/>
    <property type="evidence" value="ECO:0007669"/>
    <property type="project" value="InterPro"/>
</dbReference>
<dbReference type="Gene3D" id="2.30.30.20">
    <property type="entry name" value="Aspartate carbamoyltransferase regulatory subunit, C-terminal domain"/>
    <property type="match status" value="1"/>
</dbReference>
<evidence type="ECO:0000256" key="2">
    <source>
        <dbReference type="ARBA" id="ARBA00010498"/>
    </source>
</evidence>
<evidence type="ECO:0000256" key="7">
    <source>
        <dbReference type="HAMAP-Rule" id="MF_00002"/>
    </source>
</evidence>
<comment type="cofactor">
    <cofactor evidence="7">
        <name>Zn(2+)</name>
        <dbReference type="ChEBI" id="CHEBI:29105"/>
    </cofactor>
    <text evidence="7">Binds 1 zinc ion per subunit.</text>
</comment>
<gene>
    <name evidence="7" type="primary">pyrI</name>
    <name evidence="10" type="ORF">CL944_01670</name>
</gene>
<evidence type="ECO:0000259" key="8">
    <source>
        <dbReference type="Pfam" id="PF01948"/>
    </source>
</evidence>
<dbReference type="EMBL" id="NZBD01000010">
    <property type="protein sequence ID" value="MAG18161.1"/>
    <property type="molecule type" value="Genomic_DNA"/>
</dbReference>